<proteinExistence type="predicted"/>
<feature type="domain" description="SRCR" evidence="12">
    <location>
        <begin position="850"/>
        <end position="959"/>
    </location>
</feature>
<evidence type="ECO:0000256" key="4">
    <source>
        <dbReference type="ARBA" id="ARBA00022737"/>
    </source>
</evidence>
<evidence type="ECO:0000256" key="5">
    <source>
        <dbReference type="ARBA" id="ARBA00022989"/>
    </source>
</evidence>
<feature type="region of interest" description="Disordered" evidence="10">
    <location>
        <begin position="1306"/>
        <end position="1334"/>
    </location>
</feature>
<evidence type="ECO:0000256" key="7">
    <source>
        <dbReference type="ARBA" id="ARBA00023157"/>
    </source>
</evidence>
<feature type="domain" description="SRCR" evidence="12">
    <location>
        <begin position="969"/>
        <end position="1037"/>
    </location>
</feature>
<feature type="domain" description="SRCR" evidence="12">
    <location>
        <begin position="259"/>
        <end position="305"/>
    </location>
</feature>
<feature type="compositionally biased region" description="Basic and acidic residues" evidence="10">
    <location>
        <begin position="1219"/>
        <end position="1233"/>
    </location>
</feature>
<feature type="compositionally biased region" description="Acidic residues" evidence="10">
    <location>
        <begin position="1323"/>
        <end position="1334"/>
    </location>
</feature>
<feature type="domain" description="SRCR" evidence="12">
    <location>
        <begin position="331"/>
        <end position="431"/>
    </location>
</feature>
<feature type="domain" description="SRCR" evidence="12">
    <location>
        <begin position="46"/>
        <end position="145"/>
    </location>
</feature>
<feature type="disulfide bond" evidence="9">
    <location>
        <begin position="181"/>
        <end position="245"/>
    </location>
</feature>
<feature type="disulfide bond" evidence="9">
    <location>
        <begin position="604"/>
        <end position="614"/>
    </location>
</feature>
<dbReference type="GeneTree" id="ENSGT00950000183145"/>
<keyword evidence="4" id="KW-0677">Repeat</keyword>
<keyword evidence="14" id="KW-1185">Reference proteome</keyword>
<keyword evidence="7 9" id="KW-1015">Disulfide bond</keyword>
<dbReference type="PANTHER" id="PTHR48071">
    <property type="entry name" value="SRCR DOMAIN-CONTAINING PROTEIN"/>
    <property type="match status" value="1"/>
</dbReference>
<keyword evidence="3" id="KW-0732">Signal</keyword>
<feature type="domain" description="SRCR" evidence="12">
    <location>
        <begin position="537"/>
        <end position="631"/>
    </location>
</feature>
<feature type="domain" description="SRCR" evidence="12">
    <location>
        <begin position="636"/>
        <end position="740"/>
    </location>
</feature>
<accession>A0A8C7H7X3</accession>
<evidence type="ECO:0000256" key="3">
    <source>
        <dbReference type="ARBA" id="ARBA00022729"/>
    </source>
</evidence>
<dbReference type="Proteomes" id="UP000694557">
    <property type="component" value="Unassembled WGS sequence"/>
</dbReference>
<feature type="domain" description="SRCR" evidence="12">
    <location>
        <begin position="745"/>
        <end position="845"/>
    </location>
</feature>
<feature type="region of interest" description="Disordered" evidence="10">
    <location>
        <begin position="1219"/>
        <end position="1293"/>
    </location>
</feature>
<evidence type="ECO:0000313" key="13">
    <source>
        <dbReference type="Ensembl" id="ENSOKIP00005053939.1"/>
    </source>
</evidence>
<keyword evidence="6 11" id="KW-0472">Membrane</keyword>
<reference evidence="13" key="2">
    <citation type="submission" date="2025-09" db="UniProtKB">
        <authorList>
            <consortium name="Ensembl"/>
        </authorList>
    </citation>
    <scope>IDENTIFICATION</scope>
</reference>
<feature type="disulfide bond" evidence="9">
    <location>
        <begin position="1010"/>
        <end position="1020"/>
    </location>
</feature>
<dbReference type="Pfam" id="PF00530">
    <property type="entry name" value="SRCR"/>
    <property type="match status" value="9"/>
</dbReference>
<evidence type="ECO:0000256" key="6">
    <source>
        <dbReference type="ARBA" id="ARBA00023136"/>
    </source>
</evidence>
<feature type="disulfide bond" evidence="9">
    <location>
        <begin position="918"/>
        <end position="928"/>
    </location>
</feature>
<dbReference type="InterPro" id="IPR036772">
    <property type="entry name" value="SRCR-like_dom_sf"/>
</dbReference>
<feature type="domain" description="SRCR" evidence="12">
    <location>
        <begin position="436"/>
        <end position="533"/>
    </location>
</feature>
<dbReference type="PROSITE" id="PS50287">
    <property type="entry name" value="SRCR_2"/>
    <property type="match status" value="11"/>
</dbReference>
<dbReference type="Gene3D" id="3.10.250.10">
    <property type="entry name" value="SRCR-like domain"/>
    <property type="match status" value="11"/>
</dbReference>
<feature type="disulfide bond" evidence="9">
    <location>
        <begin position="114"/>
        <end position="124"/>
    </location>
</feature>
<feature type="disulfide bond" evidence="9">
    <location>
        <begin position="503"/>
        <end position="513"/>
    </location>
</feature>
<name>A0A8C7H7X3_ONCKI</name>
<comment type="caution">
    <text evidence="9">Lacks conserved residue(s) required for the propagation of feature annotation.</text>
</comment>
<protein>
    <submittedName>
        <fullName evidence="13">Antigen WC1.1</fullName>
    </submittedName>
</protein>
<feature type="disulfide bond" evidence="9">
    <location>
        <begin position="1112"/>
        <end position="1122"/>
    </location>
</feature>
<dbReference type="PANTHER" id="PTHR48071:SF25">
    <property type="entry name" value="SCAVENGER RECEPTOR CYSTEINE-RICH TYPE 1 PROTEIN M160-LIKE ISOFORM X1"/>
    <property type="match status" value="1"/>
</dbReference>
<feature type="compositionally biased region" description="Acidic residues" evidence="10">
    <location>
        <begin position="1282"/>
        <end position="1292"/>
    </location>
</feature>
<evidence type="ECO:0000256" key="1">
    <source>
        <dbReference type="ARBA" id="ARBA00004167"/>
    </source>
</evidence>
<keyword evidence="8" id="KW-0325">Glycoprotein</keyword>
<feature type="disulfide bond" evidence="9">
    <location>
        <begin position="402"/>
        <end position="412"/>
    </location>
</feature>
<feature type="domain" description="SRCR" evidence="12">
    <location>
        <begin position="148"/>
        <end position="254"/>
    </location>
</feature>
<dbReference type="InterPro" id="IPR001190">
    <property type="entry name" value="SRCR"/>
</dbReference>
<evidence type="ECO:0000256" key="9">
    <source>
        <dbReference type="PROSITE-ProRule" id="PRU00196"/>
    </source>
</evidence>
<gene>
    <name evidence="13" type="primary">LOC109869552</name>
</gene>
<feature type="transmembrane region" description="Helical" evidence="11">
    <location>
        <begin position="1153"/>
        <end position="1174"/>
    </location>
</feature>
<dbReference type="SMART" id="SM00202">
    <property type="entry name" value="SR"/>
    <property type="match status" value="7"/>
</dbReference>
<dbReference type="GO" id="GO:0004252">
    <property type="term" value="F:serine-type endopeptidase activity"/>
    <property type="evidence" value="ECO:0007669"/>
    <property type="project" value="TreeGrafter"/>
</dbReference>
<feature type="transmembrane region" description="Helical" evidence="11">
    <location>
        <begin position="12"/>
        <end position="32"/>
    </location>
</feature>
<dbReference type="GO" id="GO:0031638">
    <property type="term" value="P:zymogen activation"/>
    <property type="evidence" value="ECO:0007669"/>
    <property type="project" value="TreeGrafter"/>
</dbReference>
<keyword evidence="2 11" id="KW-0812">Transmembrane</keyword>
<evidence type="ECO:0000313" key="14">
    <source>
        <dbReference type="Proteomes" id="UP000694557"/>
    </source>
</evidence>
<feature type="disulfide bond" evidence="9">
    <location>
        <begin position="815"/>
        <end position="825"/>
    </location>
</feature>
<organism evidence="13 14">
    <name type="scientific">Oncorhynchus kisutch</name>
    <name type="common">Coho salmon</name>
    <name type="synonym">Salmo kisutch</name>
    <dbReference type="NCBI Taxonomy" id="8019"/>
    <lineage>
        <taxon>Eukaryota</taxon>
        <taxon>Metazoa</taxon>
        <taxon>Chordata</taxon>
        <taxon>Craniata</taxon>
        <taxon>Vertebrata</taxon>
        <taxon>Euteleostomi</taxon>
        <taxon>Actinopterygii</taxon>
        <taxon>Neopterygii</taxon>
        <taxon>Teleostei</taxon>
        <taxon>Protacanthopterygii</taxon>
        <taxon>Salmoniformes</taxon>
        <taxon>Salmonidae</taxon>
        <taxon>Salmoninae</taxon>
        <taxon>Oncorhynchus</taxon>
    </lineage>
</organism>
<evidence type="ECO:0000256" key="8">
    <source>
        <dbReference type="ARBA" id="ARBA00023180"/>
    </source>
</evidence>
<dbReference type="Ensembl" id="ENSOKIT00005057197.1">
    <property type="protein sequence ID" value="ENSOKIP00005053939.1"/>
    <property type="gene ID" value="ENSOKIG00005023012.1"/>
</dbReference>
<feature type="compositionally biased region" description="Low complexity" evidence="10">
    <location>
        <begin position="1262"/>
        <end position="1274"/>
    </location>
</feature>
<keyword evidence="5 11" id="KW-1133">Transmembrane helix</keyword>
<feature type="domain" description="SRCR" evidence="12">
    <location>
        <begin position="1034"/>
        <end position="1138"/>
    </location>
</feature>
<dbReference type="PRINTS" id="PR00258">
    <property type="entry name" value="SPERACTRCPTR"/>
</dbReference>
<evidence type="ECO:0000256" key="2">
    <source>
        <dbReference type="ARBA" id="ARBA00022692"/>
    </source>
</evidence>
<feature type="compositionally biased region" description="Basic and acidic residues" evidence="10">
    <location>
        <begin position="1306"/>
        <end position="1315"/>
    </location>
</feature>
<evidence type="ECO:0000256" key="10">
    <source>
        <dbReference type="SAM" id="MobiDB-lite"/>
    </source>
</evidence>
<sequence length="1334" mass="147730">MQPFLINQGSFSLPHFFCSVVTMWFLLLLWYASSPHLSSTQVEDRLILQGGDGPCEGYVEVFHDGKWGIVGDQKWQLNNEKVICKSIGCGTSISSKDIMLKKVRSTTWMNEVVCNGNEKYLWDCMFPGWNRSSNTKDTVKKITCSDKIQLELESLPGVRCAGTLRYKKMSMGKAKETGYFCNPKWDKKQADIVCEHLKCGQSKGLPPARMFSQIENNVVLKPTHCSNTEHQKHIWQCITSPKVVCTEPVSVICSDHHNFRLQGGSNVCSGQLEVEEDEGVWKPVCQSQYKLNKSSDDLCSHMRCGKSHSQENMVCDSSKNISLDCTDKINISLLKDDQSQNVNHCFGSVHFNHSGTLEAVCSTNWDEKDGRVVCRELGCGEVVLVGSGSKLQKDGKHDLVDCKDSEASLWHCLAMHHKNPTSCRKATVICSGSVKVRLSDGPGRCAGRVEIQHEGVWKSIRESNWKEENSKVICNQMICGDAMANTDSFIQGTSQVLSNEVICTSNSKSISNCIKSTKKQPQQQDTNKMLICQEHAVVFLTGDCSGKVGIEQAGKTYWLSGSNATFDRQTAMVVCQQMDCGDATSFTFESTSGTTDLWKYSYNCLERKKSLFDCERSEHLSNHSIVSVVCSGSKTVRLKVDTKDEVKCWGKVEVCLDGTCGGVCEDAWTDKKSDMLCKDLDCGSAIYPLSFLRKSQSALDKITVSSVHRTQQTTNISQCNMVKNVDQSYCKDKPAYVVCSGSVKARLMEHRDRCSGNVQVFYQGNWIPVCKTALNNKDVQNTICREQGCGHGVKPLSFFGPSSANSGAVVSGLTCSANSNSSAECTVTVTKTNNQQCALGGLQCSEWRRMMLKLGNGTCEGYVFVYSEADSRAVSSDGWTETESKVLCKNLGCGAYIKHTAKEKADYHDLLWGKKYSCKGETISIWDCELNDRPSLNQSIYLQCQDDLKASLGETGNCSGKVLLNNLPVCYDNWSESHSKIVCQEQQCSNSISFKEIDKGSRGDAHFVSCIGSESYLGQCKTIIGRCARGLVSVSCAGGVKFNSTQKCGGNIKVFYRGTWESVCLPNMFSQEGRLLCKELGCGIPQSLRPDQIEQSEEEKEGKIIPETSLKCSNENRNLQHCIIKKNECKTPGVIYCEDYPIKVPIPPIPINWYVGLSLGLLSLVMVVALCFFMRRRFVTRFKSRFSTRKVSAFESGDYEDVETNGSELFGPMEMRDLKSHESESGGDKENGRRSTASSLSYDDIAEEENVPAQPVSSGEDGTSSPGPGAGPSATHEHATYEVEEDQQESYDDVVSMITPAETREEIAEVHERPKPKCLAIHDDEDYLEPDGQK</sequence>
<dbReference type="FunFam" id="3.10.250.10:FF:000016">
    <property type="entry name" value="Scavenger receptor cysteine-rich protein type 12"/>
    <property type="match status" value="2"/>
</dbReference>
<dbReference type="SUPFAM" id="SSF56487">
    <property type="entry name" value="SRCR-like"/>
    <property type="match status" value="11"/>
</dbReference>
<evidence type="ECO:0000259" key="12">
    <source>
        <dbReference type="PROSITE" id="PS50287"/>
    </source>
</evidence>
<evidence type="ECO:0000256" key="11">
    <source>
        <dbReference type="SAM" id="Phobius"/>
    </source>
</evidence>
<dbReference type="GO" id="GO:0005886">
    <property type="term" value="C:plasma membrane"/>
    <property type="evidence" value="ECO:0007669"/>
    <property type="project" value="TreeGrafter"/>
</dbReference>
<comment type="subcellular location">
    <subcellularLocation>
        <location evidence="1">Membrane</location>
        <topology evidence="1">Single-pass membrane protein</topology>
    </subcellularLocation>
</comment>
<reference evidence="13" key="1">
    <citation type="submission" date="2025-08" db="UniProtKB">
        <authorList>
            <consortium name="Ensembl"/>
        </authorList>
    </citation>
    <scope>IDENTIFICATION</scope>
</reference>